<feature type="transmembrane region" description="Helical" evidence="7">
    <location>
        <begin position="220"/>
        <end position="239"/>
    </location>
</feature>
<evidence type="ECO:0000313" key="10">
    <source>
        <dbReference type="Proteomes" id="UP000032737"/>
    </source>
</evidence>
<dbReference type="PROSITE" id="PS50928">
    <property type="entry name" value="ABC_TM1"/>
    <property type="match status" value="1"/>
</dbReference>
<dbReference type="HOGENOM" id="CLU_028473_1_0_14"/>
<accession>U4KSC1</accession>
<protein>
    <submittedName>
        <fullName evidence="9">Glycine betaine/L-proline ABC transporter, binding-protein-dependent transport systems inner membrane component</fullName>
    </submittedName>
</protein>
<reference evidence="9 10" key="1">
    <citation type="journal article" date="2013" name="J. Mol. Microbiol. Biotechnol.">
        <title>Analysis of the Complete Genomes of Acholeplasma brassicae , A. palmae and A. laidlawii and Their Comparison to the Obligate Parasites from ' Candidatus Phytoplasma'.</title>
        <authorList>
            <person name="Kube M."/>
            <person name="Siewert C."/>
            <person name="Migdoll A.M."/>
            <person name="Duduk B."/>
            <person name="Holz S."/>
            <person name="Rabus R."/>
            <person name="Seemuller E."/>
            <person name="Mitrovic J."/>
            <person name="Muller I."/>
            <person name="Buttner C."/>
            <person name="Reinhardt R."/>
        </authorList>
    </citation>
    <scope>NUCLEOTIDE SEQUENCE [LARGE SCALE GENOMIC DNA]</scope>
    <source>
        <strain evidence="10">0502</strain>
    </source>
</reference>
<dbReference type="Pfam" id="PF00528">
    <property type="entry name" value="BPD_transp_1"/>
    <property type="match status" value="1"/>
</dbReference>
<dbReference type="GO" id="GO:0015226">
    <property type="term" value="F:carnitine transmembrane transporter activity"/>
    <property type="evidence" value="ECO:0007669"/>
    <property type="project" value="TreeGrafter"/>
</dbReference>
<dbReference type="RefSeq" id="WP_030005357.1">
    <property type="nucleotide sequence ID" value="NC_022549.1"/>
</dbReference>
<dbReference type="SUPFAM" id="SSF161098">
    <property type="entry name" value="MetI-like"/>
    <property type="match status" value="1"/>
</dbReference>
<dbReference type="GO" id="GO:0031460">
    <property type="term" value="P:glycine betaine transport"/>
    <property type="evidence" value="ECO:0007669"/>
    <property type="project" value="TreeGrafter"/>
</dbReference>
<evidence type="ECO:0000256" key="7">
    <source>
        <dbReference type="RuleBase" id="RU363032"/>
    </source>
</evidence>
<comment type="subcellular location">
    <subcellularLocation>
        <location evidence="7">Cell membrane</location>
        <topology evidence="7">Multi-pass membrane protein</topology>
    </subcellularLocation>
    <subcellularLocation>
        <location evidence="1">Membrane</location>
        <topology evidence="1">Multi-pass membrane protein</topology>
    </subcellularLocation>
</comment>
<dbReference type="Proteomes" id="UP000032737">
    <property type="component" value="Chromosome"/>
</dbReference>
<evidence type="ECO:0000256" key="6">
    <source>
        <dbReference type="ARBA" id="ARBA00023136"/>
    </source>
</evidence>
<organism evidence="9 10">
    <name type="scientific">Acholeplasma brassicae</name>
    <dbReference type="NCBI Taxonomy" id="61635"/>
    <lineage>
        <taxon>Bacteria</taxon>
        <taxon>Bacillati</taxon>
        <taxon>Mycoplasmatota</taxon>
        <taxon>Mollicutes</taxon>
        <taxon>Acholeplasmatales</taxon>
        <taxon>Acholeplasmataceae</taxon>
        <taxon>Acholeplasma</taxon>
    </lineage>
</organism>
<dbReference type="PANTHER" id="PTHR47737:SF1">
    <property type="entry name" value="GLYCINE BETAINE_PROLINE BETAINE TRANSPORT SYSTEM PERMEASE PROTEIN PROW"/>
    <property type="match status" value="1"/>
</dbReference>
<proteinExistence type="inferred from homology"/>
<feature type="transmembrane region" description="Helical" evidence="7">
    <location>
        <begin position="73"/>
        <end position="90"/>
    </location>
</feature>
<name>U4KSC1_9MOLU</name>
<dbReference type="PANTHER" id="PTHR47737">
    <property type="entry name" value="GLYCINE BETAINE/PROLINE BETAINE TRANSPORT SYSTEM PERMEASE PROTEIN PROW"/>
    <property type="match status" value="1"/>
</dbReference>
<feature type="domain" description="ABC transmembrane type-1" evidence="8">
    <location>
        <begin position="93"/>
        <end position="272"/>
    </location>
</feature>
<feature type="transmembrane region" description="Helical" evidence="7">
    <location>
        <begin position="251"/>
        <end position="268"/>
    </location>
</feature>
<feature type="transmembrane region" description="Helical" evidence="7">
    <location>
        <begin position="96"/>
        <end position="119"/>
    </location>
</feature>
<evidence type="ECO:0000256" key="5">
    <source>
        <dbReference type="ARBA" id="ARBA00022989"/>
    </source>
</evidence>
<keyword evidence="6 7" id="KW-0472">Membrane</keyword>
<dbReference type="FunFam" id="1.10.3720.10:FF:000001">
    <property type="entry name" value="Glycine betaine ABC transporter, permease"/>
    <property type="match status" value="1"/>
</dbReference>
<keyword evidence="3" id="KW-1003">Cell membrane</keyword>
<dbReference type="OrthoDB" id="9801163at2"/>
<sequence length="284" mass="31605">MIHFPEQLVYQISKYIDQGVEFILEKFKFLFDFINLIISETFDTTILLLRYVPWWVYLLIVIVLAIKLYSIKTGITLGLMLFAIGMFGLWDMMLYTLAIVLMSVFVSLIIGIPAGILMAKSNRTEKILKPILDGMQTMPSFVYLIPAVMLFGLGRVPAVFATTIYALPPLIRLTYLGITNVDEEVVEAGKSFGSTPLQMLLKIEFPQALSTIMTGVNQTTMMAVAMVVISSMIGAEGIGHEVLIAIRRVEVGRGIQAGLAIVFLAIILDRLLQGFVMKLKRGEA</sequence>
<gene>
    <name evidence="9" type="ORF">BN85314770</name>
</gene>
<keyword evidence="4 7" id="KW-0812">Transmembrane</keyword>
<dbReference type="Gene3D" id="1.10.3720.10">
    <property type="entry name" value="MetI-like"/>
    <property type="match status" value="1"/>
</dbReference>
<dbReference type="KEGG" id="abra:BN85314770"/>
<feature type="transmembrane region" description="Helical" evidence="7">
    <location>
        <begin position="140"/>
        <end position="167"/>
    </location>
</feature>
<dbReference type="CDD" id="cd06261">
    <property type="entry name" value="TM_PBP2"/>
    <property type="match status" value="1"/>
</dbReference>
<dbReference type="GO" id="GO:0043190">
    <property type="term" value="C:ATP-binding cassette (ABC) transporter complex"/>
    <property type="evidence" value="ECO:0007669"/>
    <property type="project" value="TreeGrafter"/>
</dbReference>
<dbReference type="AlphaFoldDB" id="U4KSC1"/>
<dbReference type="EMBL" id="FO681348">
    <property type="protein sequence ID" value="CCV66498.1"/>
    <property type="molecule type" value="Genomic_DNA"/>
</dbReference>
<dbReference type="STRING" id="61635.BN85314770"/>
<evidence type="ECO:0000256" key="3">
    <source>
        <dbReference type="ARBA" id="ARBA00022475"/>
    </source>
</evidence>
<dbReference type="InterPro" id="IPR000515">
    <property type="entry name" value="MetI-like"/>
</dbReference>
<keyword evidence="10" id="KW-1185">Reference proteome</keyword>
<evidence type="ECO:0000256" key="2">
    <source>
        <dbReference type="ARBA" id="ARBA00022448"/>
    </source>
</evidence>
<evidence type="ECO:0000259" key="8">
    <source>
        <dbReference type="PROSITE" id="PS50928"/>
    </source>
</evidence>
<keyword evidence="2 7" id="KW-0813">Transport</keyword>
<comment type="similarity">
    <text evidence="7">Belongs to the binding-protein-dependent transport system permease family.</text>
</comment>
<dbReference type="InterPro" id="IPR035906">
    <property type="entry name" value="MetI-like_sf"/>
</dbReference>
<keyword evidence="5 7" id="KW-1133">Transmembrane helix</keyword>
<dbReference type="GO" id="GO:0005275">
    <property type="term" value="F:amine transmembrane transporter activity"/>
    <property type="evidence" value="ECO:0007669"/>
    <property type="project" value="TreeGrafter"/>
</dbReference>
<feature type="transmembrane region" description="Helical" evidence="7">
    <location>
        <begin position="48"/>
        <end position="66"/>
    </location>
</feature>
<evidence type="ECO:0000256" key="4">
    <source>
        <dbReference type="ARBA" id="ARBA00022692"/>
    </source>
</evidence>
<dbReference type="GO" id="GO:0015871">
    <property type="term" value="P:choline transport"/>
    <property type="evidence" value="ECO:0007669"/>
    <property type="project" value="TreeGrafter"/>
</dbReference>
<evidence type="ECO:0000256" key="1">
    <source>
        <dbReference type="ARBA" id="ARBA00004141"/>
    </source>
</evidence>
<evidence type="ECO:0000313" key="9">
    <source>
        <dbReference type="EMBL" id="CCV66498.1"/>
    </source>
</evidence>